<evidence type="ECO:0000259" key="3">
    <source>
        <dbReference type="Pfam" id="PF01113"/>
    </source>
</evidence>
<dbReference type="EMBL" id="CP062796">
    <property type="protein sequence ID" value="QUL97670.1"/>
    <property type="molecule type" value="Genomic_DNA"/>
</dbReference>
<name>A0AAT9L9F1_9FIRM</name>
<dbReference type="Pfam" id="PF01113">
    <property type="entry name" value="DapB_N"/>
    <property type="match status" value="1"/>
</dbReference>
<organism evidence="5">
    <name type="scientific">Candidatus Fermentithermobacillus carboniphilus</name>
    <dbReference type="NCBI Taxonomy" id="3085328"/>
    <lineage>
        <taxon>Bacteria</taxon>
        <taxon>Bacillati</taxon>
        <taxon>Bacillota</taxon>
        <taxon>Candidatus Fermentithermobacillia</taxon>
        <taxon>Candidatus Fermentithermobacillales</taxon>
        <taxon>Candidatus Fermentithermobacillaceae</taxon>
        <taxon>Candidatus Fermentithermobacillus</taxon>
    </lineage>
</organism>
<proteinExistence type="predicted"/>
<dbReference type="NCBIfam" id="NF040740">
    <property type="entry name" value="ornith_Ord"/>
    <property type="match status" value="1"/>
</dbReference>
<reference evidence="5" key="2">
    <citation type="journal article" date="2023" name="Biology">
        <title>Prokaryotic Life Associated with Coal-Fire Gas Vents Revealed by Metagenomics.</title>
        <authorList>
            <person name="Kadnikov V.V."/>
            <person name="Mardanov A.V."/>
            <person name="Beletsky A.V."/>
            <person name="Karnachuk O.V."/>
            <person name="Ravin N.V."/>
        </authorList>
    </citation>
    <scope>NUCLEOTIDE SEQUENCE</scope>
    <source>
        <strain evidence="5">Bu02</strain>
    </source>
</reference>
<protein>
    <submittedName>
        <fullName evidence="5">NADP-binding protein</fullName>
    </submittedName>
</protein>
<dbReference type="InterPro" id="IPR036291">
    <property type="entry name" value="NAD(P)-bd_dom_sf"/>
</dbReference>
<evidence type="ECO:0000313" key="5">
    <source>
        <dbReference type="EMBL" id="QUL97670.1"/>
    </source>
</evidence>
<gene>
    <name evidence="5" type="ORF">IMF26_05985</name>
</gene>
<keyword evidence="1" id="KW-0521">NADP</keyword>
<keyword evidence="2" id="KW-0560">Oxidoreductase</keyword>
<feature type="domain" description="2,4-diaminopentanoate dehydrogenase C-terminal" evidence="4">
    <location>
        <begin position="140"/>
        <end position="340"/>
    </location>
</feature>
<dbReference type="AlphaFoldDB" id="A0AAT9L9F1"/>
<dbReference type="CDD" id="cd24146">
    <property type="entry name" value="nat-AmDH_N_like"/>
    <property type="match status" value="1"/>
</dbReference>
<dbReference type="SUPFAM" id="SSF51735">
    <property type="entry name" value="NAD(P)-binding Rossmann-fold domains"/>
    <property type="match status" value="1"/>
</dbReference>
<dbReference type="GO" id="GO:0008839">
    <property type="term" value="F:4-hydroxy-tetrahydrodipicolinate reductase"/>
    <property type="evidence" value="ECO:0007669"/>
    <property type="project" value="InterPro"/>
</dbReference>
<dbReference type="InterPro" id="IPR045760">
    <property type="entry name" value="DAP_DH_C"/>
</dbReference>
<dbReference type="Pfam" id="PF19328">
    <property type="entry name" value="DAP_DH_C"/>
    <property type="match status" value="1"/>
</dbReference>
<dbReference type="KEGG" id="fcz:IMF26_05985"/>
<dbReference type="Gene3D" id="3.40.50.720">
    <property type="entry name" value="NAD(P)-binding Rossmann-like Domain"/>
    <property type="match status" value="1"/>
</dbReference>
<evidence type="ECO:0000259" key="4">
    <source>
        <dbReference type="Pfam" id="PF19328"/>
    </source>
</evidence>
<sequence>MQNAVKVLLWGLGAMGSGMASMLLDKKDVEIVAALARTPSKAGKDLGDIIGKGTTGVKVTTDPDEAFKSKPDIVLINTASFVKEVFPEIKTALEHDADVITIAEEMSFPWAASKELSDEIDRIAKERGKTVLGTGINPGFVLDTLVIALTGICRDVKHIHAKRVNNLAPFGPTVMRTQGVGTTPEEFKKGLNTGEIVGHVGFQQSARLIGRAVGWEIDEVVEEREPIITRVERKTKYAHVMPGDVAGCRHTARAYSGGREVIFLEHPQQICPEAEGIETGDYITIDGDPPVNLSIKPEIPGGIGTIAIAVNMIPLVLVAPPGLLTMADLPVPRAILGSFASGLFTRK</sequence>
<evidence type="ECO:0000256" key="2">
    <source>
        <dbReference type="ARBA" id="ARBA00023002"/>
    </source>
</evidence>
<feature type="domain" description="Dihydrodipicolinate reductase N-terminal" evidence="3">
    <location>
        <begin position="5"/>
        <end position="75"/>
    </location>
</feature>
<accession>A0AAT9L9F1</accession>
<dbReference type="GO" id="GO:0009089">
    <property type="term" value="P:lysine biosynthetic process via diaminopimelate"/>
    <property type="evidence" value="ECO:0007669"/>
    <property type="project" value="InterPro"/>
</dbReference>
<reference evidence="5" key="1">
    <citation type="submission" date="2020-10" db="EMBL/GenBank/DDBJ databases">
        <authorList>
            <person name="Kadnikov V."/>
            <person name="Beletsky A.V."/>
            <person name="Mardanov A.V."/>
            <person name="Karnachuk O.V."/>
            <person name="Ravin N.V."/>
        </authorList>
    </citation>
    <scope>NUCLEOTIDE SEQUENCE</scope>
    <source>
        <strain evidence="5">Bu02</strain>
    </source>
</reference>
<evidence type="ECO:0000256" key="1">
    <source>
        <dbReference type="ARBA" id="ARBA00022857"/>
    </source>
</evidence>
<dbReference type="InterPro" id="IPR000846">
    <property type="entry name" value="DapB_N"/>
</dbReference>